<evidence type="ECO:0000256" key="7">
    <source>
        <dbReference type="SAM" id="Phobius"/>
    </source>
</evidence>
<proteinExistence type="predicted"/>
<dbReference type="GeneID" id="102211660"/>
<dbReference type="Gene3D" id="2.60.120.200">
    <property type="match status" value="2"/>
</dbReference>
<dbReference type="Pfam" id="PF16184">
    <property type="entry name" value="Cadherin_3"/>
    <property type="match status" value="13"/>
</dbReference>
<feature type="domain" description="Laminin G" evidence="8">
    <location>
        <begin position="1"/>
        <end position="125"/>
    </location>
</feature>
<feature type="repeat" description="CSPG" evidence="5">
    <location>
        <begin position="1963"/>
        <end position="2052"/>
    </location>
</feature>
<keyword evidence="1" id="KW-0732">Signal</keyword>
<protein>
    <submittedName>
        <fullName evidence="10">Chondroitin sulfate proteoglycan 4-like</fullName>
    </submittedName>
</protein>
<dbReference type="InterPro" id="IPR001791">
    <property type="entry name" value="Laminin_G"/>
</dbReference>
<feature type="region of interest" description="Disordered" evidence="6">
    <location>
        <begin position="2270"/>
        <end position="2335"/>
    </location>
</feature>
<feature type="domain" description="Laminin G" evidence="8">
    <location>
        <begin position="135"/>
        <end position="319"/>
    </location>
</feature>
<feature type="repeat" description="CSPG" evidence="5">
    <location>
        <begin position="605"/>
        <end position="704"/>
    </location>
</feature>
<dbReference type="PANTHER" id="PTHR45739">
    <property type="entry name" value="MATRIX PROTEIN, PUTATIVE-RELATED"/>
    <property type="match status" value="1"/>
</dbReference>
<feature type="repeat" description="CSPG" evidence="5">
    <location>
        <begin position="722"/>
        <end position="817"/>
    </location>
</feature>
<comment type="caution">
    <text evidence="4">Lacks conserved residue(s) required for the propagation of feature annotation.</text>
</comment>
<feature type="compositionally biased region" description="Polar residues" evidence="6">
    <location>
        <begin position="2470"/>
        <end position="2492"/>
    </location>
</feature>
<evidence type="ECO:0000256" key="3">
    <source>
        <dbReference type="ARBA" id="ARBA00023180"/>
    </source>
</evidence>
<keyword evidence="7" id="KW-0812">Transmembrane</keyword>
<feature type="repeat" description="CSPG" evidence="5">
    <location>
        <begin position="493"/>
        <end position="588"/>
    </location>
</feature>
<evidence type="ECO:0000313" key="10">
    <source>
        <dbReference type="RefSeq" id="XP_005729392.1"/>
    </source>
</evidence>
<feature type="region of interest" description="Disordered" evidence="6">
    <location>
        <begin position="2455"/>
        <end position="2501"/>
    </location>
</feature>
<feature type="repeat" description="CSPG" evidence="5">
    <location>
        <begin position="1071"/>
        <end position="1170"/>
    </location>
</feature>
<keyword evidence="3" id="KW-0325">Glycoprotein</keyword>
<keyword evidence="2" id="KW-0677">Repeat</keyword>
<feature type="transmembrane region" description="Helical" evidence="7">
    <location>
        <begin position="2349"/>
        <end position="2372"/>
    </location>
</feature>
<name>A0A9Y3QVA1_9CICH</name>
<accession>A0A9Y3QVA1</accession>
<keyword evidence="9" id="KW-1185">Reference proteome</keyword>
<feature type="compositionally biased region" description="Basic residues" evidence="6">
    <location>
        <begin position="2270"/>
        <end position="2288"/>
    </location>
</feature>
<sequence>MAPSPMPVRLDLGSGEHSLRSEKGIHLSDLAWHTVDLTHTRHNITMTVDQNSHTGLQIQGPDLELGVEDGLLVGGTAGLNHLYLHNISSGFRGCMDEVVFNQHDLLSSLRPHSGYKTVHEVSLGCSPQFSATEEDSVSFFSSEAFMSLPPWDVLQEGVFECELHPAAKEEEDGIVLYSSDNQGGFVAIEIVRGHLVASVGGGEGSKTELHSLTNVNSNHTWYTIQLHLLPHSVQLKVGKELVKASLSPEIQVLQLTGPLFVGGLDEAARGQARRAGLISVPSGGEGGGSFKGCLSEIRVNTQKTGLPHATVTKDVTVGCRTGQAPQRASLTSPTDLPGVDITTAQTNAKRSPNFLMLRKLEVSEGGRAPLEPKHIKVNLDFRKLGIHPSQFMFRVEEQPVHGQLRLDLSPDPDRTLDEGQERTITIGIEEKDRTFSMLDLWQGRVMYVHSGSEDQSDFFTFSVFSSNKKELPVFLKGNRLHQFEISISAVNDAPVLSLPEGNYFTLLEKSRRQLTTDVLRALDPDSSPEELVFSSLGNLNTEAGYLEHQDYPGRPINLFSLNDLEEGKISFIHTGVSTSRLALRVSDGQKVSNTVVLRIITVPLEDKLVNNTGLEVNQGEASVITTNHLAVQVNVADPTVEIWYNVTEFPQYGELQRLHSSGEWKPATSFSQKLLEKERIRYLSTYRGLQMQNNITDHFKFKVSIGSLAKQEAVFPIAVRWIHFKITRSKMELNGVQAAVLTPEDLHVISKGVKLSESDLHFRMVTVPKKGQLLLNNKALQRNSTFSQRNISDGLVRYELINRQHDDTRDTFSFQVFSAHSNSTTYDFRINIKAESTTVTMISKGLSVMEGGSKVITRDILFTHTASNREVLYNIIESPRHGHIRRINLSNSTSINDNIMAFTNQDITEERIMYVHDDSETKQDSFTFQIVVYKAHKHTNKKEDGNGEQHTFNISVQLVNDQRPVRVVDKVFHVAREGQRLVTLSDLRYRDDDSDFEDSWLVYTRRGIPMGELVLASDPSHKLYEFTQRDLEQKKVLFVHKGVSFGRFVLFVSDGKHYVSTLLEVMAQDPYLQVENNTGIMVEQGGITTLTSANLSVFSNLDIRDPHEVTFEVFIPPKHGVICFIDRESGIITDADAISIFTQRDLIAGRLVYRHDGSHKLSDSFNVTARARERSTERQVERGKREVYLDFGVSVKIYLESHQRPPTVRNNRPVVVEEGQNISISRDNLEVVHEDSQPSEIVFTVHSLPTVGIIQRLSTDNKHQRMNGGQHYKGIKKQSTPTFTQEDLNQGLVIYQQQTTGSTNDSVLLEATNGVTKVGPIRLEIDIIPILLPLQVSDLTLDEGSSMPLTSDIIKVASHHFSGMNFLYQVINPPRHGHLEHSRIPGMPITAFTHTEVEREYISYIHDGSDTLRDNFTIVANQTETRKHSLPCAVHINITPVNDETPVITTNHGLKVWVGSVTEITTGDLSAEDTDTPPEGLEFIVTPPSNGHLALKSAPSRHILNFTQSHIESKQLVFVHNGAPSGGFHFQVNDGLNFAPRQIFSTTAHSLILTLQRNHPMEVYPGSVTPISDKELQAVTNIADGNIRRNQSVVFAVTSPPKLGRLVRRMPDNSTRNVSTFTQSMLDDGVILYDQNKPESVGWSAADTFSFTASLPPASLPPHTFTILISYQANEHHDSSQHKTRLINNAGAVVAEGGRVTIDRSKLDASNLLGKIPESHRKDHHIMYRVISLPRYGILSIRGHNLTRNQPDFSQVTLNKFGITYFHDDSETTSDSFTFRAWVAPLDLPSSSSSSSLSAFSSDSSSSSSSFSSLYSASSSPFSSLDTVSHHHVKDTTGVTEMFNITVTPVNDQPPLIRSRAPSMKVVVGERVVLGPSSLQVEDHDTPPEELHYLVISKPNNGYLTLGERPEPVTSFTQYDVNHGRLHFIQQGDPSTGVFYFNVTDGHHRPLYKLFSLEVIKPSVSIVNNTGLSLIQGRTAVVLTTNQLAAQTNGQSRATVSYTVTTPPRHGRIAINDQEVTTFRHEDLQFGRVVYHMTDLSESEDTFQMSVSASSPGINYGNVTATVKVTVRPLIYLREPVRVPSGIAVKLGKAMIDASELARISRANPVFEVLSPPKHGKLVKITYDPNRASEVLKSFTFRDVVQGRVAIEENLSDSDNQLHNNESTLTTAQVHAPATPLNDSFSFLVRSGNVQPAKGELHFTILPHHQMRHGPGGFNKIDKIGREHTTARLPAHNRTTAGRAGREGGRGGSTAHGEVTVGLHPHILSHKHHNRTHHKLRPHNRLGNHTRNGSPGGRSKSSVEGAGGGHSHAPQPHTPSIPEKHGPGNPPDTQLIHVEVLPRPASDPLLIILPLLACLLLIIILIVLILVFRHRKEKQARLRLVQALAAVPVPNEDSPYLGRPERSVAMPSVMVTPLGSASCPTSPRVPTSPRRSLAPGMTFWGPFEADLAGGDRNIRGCNSNERDNKTSSNPLPRTTGFRTSVRSRSPTPTLKEGQYWV</sequence>
<keyword evidence="7" id="KW-1133">Transmembrane helix</keyword>
<dbReference type="SUPFAM" id="SSF49899">
    <property type="entry name" value="Concanavalin A-like lectins/glucanases"/>
    <property type="match status" value="2"/>
</dbReference>
<feature type="repeat" description="CSPG" evidence="5">
    <location>
        <begin position="1853"/>
        <end position="1946"/>
    </location>
</feature>
<feature type="repeat" description="CSPG" evidence="5">
    <location>
        <begin position="1205"/>
        <end position="1312"/>
    </location>
</feature>
<dbReference type="InterPro" id="IPR039005">
    <property type="entry name" value="CSPG_rpt"/>
</dbReference>
<feature type="repeat" description="CSPG" evidence="5">
    <location>
        <begin position="351"/>
        <end position="464"/>
    </location>
</feature>
<dbReference type="GO" id="GO:0009653">
    <property type="term" value="P:anatomical structure morphogenesis"/>
    <property type="evidence" value="ECO:0007669"/>
    <property type="project" value="TreeGrafter"/>
</dbReference>
<feature type="repeat" description="CSPG" evidence="5">
    <location>
        <begin position="1552"/>
        <end position="1654"/>
    </location>
</feature>
<dbReference type="Pfam" id="PF02210">
    <property type="entry name" value="Laminin_G_2"/>
    <property type="match status" value="2"/>
</dbReference>
<feature type="repeat" description="CSPG" evidence="5">
    <location>
        <begin position="1445"/>
        <end position="1535"/>
    </location>
</feature>
<keyword evidence="7" id="KW-0472">Membrane</keyword>
<evidence type="ECO:0000256" key="4">
    <source>
        <dbReference type="PROSITE-ProRule" id="PRU00122"/>
    </source>
</evidence>
<dbReference type="InterPro" id="IPR013320">
    <property type="entry name" value="ConA-like_dom_sf"/>
</dbReference>
<feature type="repeat" description="CSPG" evidence="5">
    <location>
        <begin position="963"/>
        <end position="1055"/>
    </location>
</feature>
<evidence type="ECO:0000256" key="5">
    <source>
        <dbReference type="PROSITE-ProRule" id="PRU01201"/>
    </source>
</evidence>
<dbReference type="CDD" id="cd00110">
    <property type="entry name" value="LamG"/>
    <property type="match status" value="2"/>
</dbReference>
<gene>
    <name evidence="10" type="primary">LOC102211660</name>
</gene>
<reference evidence="10" key="1">
    <citation type="submission" date="2025-08" db="UniProtKB">
        <authorList>
            <consortium name="RefSeq"/>
        </authorList>
    </citation>
    <scope>IDENTIFICATION</scope>
</reference>
<dbReference type="PROSITE" id="PS50025">
    <property type="entry name" value="LAM_G_DOMAIN"/>
    <property type="match status" value="2"/>
</dbReference>
<organism evidence="9 10">
    <name type="scientific">Pundamilia nyererei</name>
    <dbReference type="NCBI Taxonomy" id="303518"/>
    <lineage>
        <taxon>Eukaryota</taxon>
        <taxon>Metazoa</taxon>
        <taxon>Chordata</taxon>
        <taxon>Craniata</taxon>
        <taxon>Vertebrata</taxon>
        <taxon>Euteleostomi</taxon>
        <taxon>Actinopterygii</taxon>
        <taxon>Neopterygii</taxon>
        <taxon>Teleostei</taxon>
        <taxon>Neoteleostei</taxon>
        <taxon>Acanthomorphata</taxon>
        <taxon>Ovalentaria</taxon>
        <taxon>Cichlomorphae</taxon>
        <taxon>Cichliformes</taxon>
        <taxon>Cichlidae</taxon>
        <taxon>African cichlids</taxon>
        <taxon>Pseudocrenilabrinae</taxon>
        <taxon>Haplochromini</taxon>
        <taxon>Pundamilia</taxon>
    </lineage>
</organism>
<dbReference type="PANTHER" id="PTHR45739:SF12">
    <property type="entry name" value="CHONDROITIN SULFATE PROTEOGLYCAN 4-LIKE ISOFORM X2"/>
    <property type="match status" value="1"/>
</dbReference>
<dbReference type="SMART" id="SM00282">
    <property type="entry name" value="LamG"/>
    <property type="match status" value="2"/>
</dbReference>
<dbReference type="PROSITE" id="PS51854">
    <property type="entry name" value="CSPG"/>
    <property type="match status" value="14"/>
</dbReference>
<evidence type="ECO:0000313" key="9">
    <source>
        <dbReference type="Proteomes" id="UP000695023"/>
    </source>
</evidence>
<dbReference type="RefSeq" id="XP_005729392.1">
    <property type="nucleotide sequence ID" value="XM_005729335.1"/>
</dbReference>
<feature type="repeat" description="CSPG" evidence="5">
    <location>
        <begin position="1330"/>
        <end position="1421"/>
    </location>
</feature>
<dbReference type="InterPro" id="IPR051561">
    <property type="entry name" value="FRAS1_ECM"/>
</dbReference>
<feature type="region of interest" description="Disordered" evidence="6">
    <location>
        <begin position="2229"/>
        <end position="2258"/>
    </location>
</feature>
<evidence type="ECO:0000256" key="1">
    <source>
        <dbReference type="ARBA" id="ARBA00022729"/>
    </source>
</evidence>
<evidence type="ECO:0000259" key="8">
    <source>
        <dbReference type="PROSITE" id="PS50025"/>
    </source>
</evidence>
<evidence type="ECO:0000256" key="6">
    <source>
        <dbReference type="SAM" id="MobiDB-lite"/>
    </source>
</evidence>
<evidence type="ECO:0000256" key="2">
    <source>
        <dbReference type="ARBA" id="ARBA00022737"/>
    </source>
</evidence>
<dbReference type="Proteomes" id="UP000695023">
    <property type="component" value="Unplaced"/>
</dbReference>
<feature type="repeat" description="CSPG" evidence="5">
    <location>
        <begin position="1683"/>
        <end position="1782"/>
    </location>
</feature>
<feature type="repeat" description="CSPG" evidence="5">
    <location>
        <begin position="837"/>
        <end position="931"/>
    </location>
</feature>